<evidence type="ECO:0000313" key="2">
    <source>
        <dbReference type="EMBL" id="MFK0522337.1"/>
    </source>
</evidence>
<gene>
    <name evidence="2" type="ORF">ACINKY_09010</name>
</gene>
<sequence>MGRISVSLADLQRAVAQCEQLQERLRQQEQKMNSIHVRLQQDWIGNAATTLGYKMQSFLNGASVRLAELEAHKEELKRYIRKMEEADREELSDHRNRSMRQ</sequence>
<feature type="coiled-coil region" evidence="1">
    <location>
        <begin position="8"/>
        <end position="89"/>
    </location>
</feature>
<name>A0ABW8HS65_9BACL</name>
<evidence type="ECO:0000256" key="1">
    <source>
        <dbReference type="SAM" id="Coils"/>
    </source>
</evidence>
<accession>A0ABW8HS65</accession>
<evidence type="ECO:0000313" key="3">
    <source>
        <dbReference type="Proteomes" id="UP001618531"/>
    </source>
</evidence>
<dbReference type="Gene3D" id="1.10.287.1060">
    <property type="entry name" value="ESAT-6-like"/>
    <property type="match status" value="1"/>
</dbReference>
<organism evidence="2 3">
    <name type="scientific">Paenibacillus illinoisensis</name>
    <dbReference type="NCBI Taxonomy" id="59845"/>
    <lineage>
        <taxon>Bacteria</taxon>
        <taxon>Bacillati</taxon>
        <taxon>Bacillota</taxon>
        <taxon>Bacilli</taxon>
        <taxon>Bacillales</taxon>
        <taxon>Paenibacillaceae</taxon>
        <taxon>Paenibacillus</taxon>
    </lineage>
</organism>
<comment type="caution">
    <text evidence="2">The sequence shown here is derived from an EMBL/GenBank/DDBJ whole genome shotgun (WGS) entry which is preliminary data.</text>
</comment>
<proteinExistence type="predicted"/>
<dbReference type="Proteomes" id="UP001618531">
    <property type="component" value="Unassembled WGS sequence"/>
</dbReference>
<dbReference type="SUPFAM" id="SSF140453">
    <property type="entry name" value="EsxAB dimer-like"/>
    <property type="match status" value="1"/>
</dbReference>
<dbReference type="InterPro" id="IPR036689">
    <property type="entry name" value="ESAT-6-like_sf"/>
</dbReference>
<dbReference type="EMBL" id="JBIYSL010000002">
    <property type="protein sequence ID" value="MFK0522337.1"/>
    <property type="molecule type" value="Genomic_DNA"/>
</dbReference>
<keyword evidence="1" id="KW-0175">Coiled coil</keyword>
<dbReference type="RefSeq" id="WP_402873814.1">
    <property type="nucleotide sequence ID" value="NZ_JBIYSL010000002.1"/>
</dbReference>
<protein>
    <submittedName>
        <fullName evidence="2">WXG100 family type VII secretion target</fullName>
    </submittedName>
</protein>
<keyword evidence="3" id="KW-1185">Reference proteome</keyword>
<reference evidence="2 3" key="1">
    <citation type="submission" date="2024-11" db="EMBL/GenBank/DDBJ databases">
        <title>Identification and Characterization of a Novel Fosfomycin Bacillithiol Transferase FosB8 in Paenibacillus illinoisensis.</title>
        <authorList>
            <person name="Lu W."/>
        </authorList>
    </citation>
    <scope>NUCLEOTIDE SEQUENCE [LARGE SCALE GENOMIC DNA]</scope>
    <source>
        <strain evidence="2 3">WP77</strain>
    </source>
</reference>